<dbReference type="PANTHER" id="PTHR39087:SF2">
    <property type="entry name" value="UPF0104 MEMBRANE PROTEIN MJ1595"/>
    <property type="match status" value="1"/>
</dbReference>
<gene>
    <name evidence="7" type="ORF">H5V45_20705</name>
</gene>
<keyword evidence="2" id="KW-1003">Cell membrane</keyword>
<name>A0A7X0RM68_9ACTN</name>
<keyword evidence="5 6" id="KW-0472">Membrane</keyword>
<accession>A0A7X0RM68</accession>
<keyword evidence="8" id="KW-1185">Reference proteome</keyword>
<protein>
    <submittedName>
        <fullName evidence="7">Flippase-like domain-containing protein</fullName>
    </submittedName>
</protein>
<dbReference type="RefSeq" id="WP_185254975.1">
    <property type="nucleotide sequence ID" value="NZ_JACKXE010000002.1"/>
</dbReference>
<dbReference type="GO" id="GO:0005886">
    <property type="term" value="C:plasma membrane"/>
    <property type="evidence" value="ECO:0007669"/>
    <property type="project" value="UniProtKB-SubCell"/>
</dbReference>
<keyword evidence="3 6" id="KW-0812">Transmembrane</keyword>
<comment type="subcellular location">
    <subcellularLocation>
        <location evidence="1">Cell membrane</location>
        <topology evidence="1">Multi-pass membrane protein</topology>
    </subcellularLocation>
</comment>
<feature type="transmembrane region" description="Helical" evidence="6">
    <location>
        <begin position="309"/>
        <end position="333"/>
    </location>
</feature>
<evidence type="ECO:0000256" key="1">
    <source>
        <dbReference type="ARBA" id="ARBA00004651"/>
    </source>
</evidence>
<feature type="transmembrane region" description="Helical" evidence="6">
    <location>
        <begin position="236"/>
        <end position="269"/>
    </location>
</feature>
<dbReference type="EMBL" id="JACKXE010000002">
    <property type="protein sequence ID" value="MBB6629750.1"/>
    <property type="molecule type" value="Genomic_DNA"/>
</dbReference>
<dbReference type="InterPro" id="IPR022791">
    <property type="entry name" value="L-PG_synthase/AglD"/>
</dbReference>
<dbReference type="Pfam" id="PF03706">
    <property type="entry name" value="LPG_synthase_TM"/>
    <property type="match status" value="1"/>
</dbReference>
<feature type="transmembrane region" description="Helical" evidence="6">
    <location>
        <begin position="51"/>
        <end position="73"/>
    </location>
</feature>
<comment type="caution">
    <text evidence="7">The sequence shown here is derived from an EMBL/GenBank/DDBJ whole genome shotgun (WGS) entry which is preliminary data.</text>
</comment>
<evidence type="ECO:0000313" key="8">
    <source>
        <dbReference type="Proteomes" id="UP000523955"/>
    </source>
</evidence>
<feature type="transmembrane region" description="Helical" evidence="6">
    <location>
        <begin position="124"/>
        <end position="145"/>
    </location>
</feature>
<feature type="transmembrane region" description="Helical" evidence="6">
    <location>
        <begin position="152"/>
        <end position="176"/>
    </location>
</feature>
<evidence type="ECO:0000256" key="2">
    <source>
        <dbReference type="ARBA" id="ARBA00022475"/>
    </source>
</evidence>
<evidence type="ECO:0000256" key="3">
    <source>
        <dbReference type="ARBA" id="ARBA00022692"/>
    </source>
</evidence>
<organism evidence="7 8">
    <name type="scientific">Nocardioides luti</name>
    <dbReference type="NCBI Taxonomy" id="2761101"/>
    <lineage>
        <taxon>Bacteria</taxon>
        <taxon>Bacillati</taxon>
        <taxon>Actinomycetota</taxon>
        <taxon>Actinomycetes</taxon>
        <taxon>Propionibacteriales</taxon>
        <taxon>Nocardioidaceae</taxon>
        <taxon>Nocardioides</taxon>
    </lineage>
</organism>
<dbReference type="AlphaFoldDB" id="A0A7X0RM68"/>
<sequence>MTRRRMVNGARMLAVVAGAVALLAVALPSVSGIDWRPIAAAVAHVPGRDLALLGVLWASGLVLHTFTLTAALPRLTHRRALTLSLTGSAVANVLPLGGAAGIALNYRMVRAWGFGPRDFATYTLVTNVWDVLVKLCLPVIALSWLLANGEVVAGPIVTATVVATSLLALLSATLVVTLLSRRVTAAAGAIADLALLPVLRRVGSTRRPDVAARLLLVREQCASVVRRGWARLTGGMLAYTATLAVLLWGCLTVSGAGLPVAAVFAGFALERVLTLAGLTPGGAGVVEVGLAGLLLLLGGDPLGVVAGTVLYRAFTFGLEIPVGGVGLVGWLWLHRQPPAGSGESAAT</sequence>
<keyword evidence="4 6" id="KW-1133">Transmembrane helix</keyword>
<evidence type="ECO:0000313" key="7">
    <source>
        <dbReference type="EMBL" id="MBB6629750.1"/>
    </source>
</evidence>
<dbReference type="PANTHER" id="PTHR39087">
    <property type="entry name" value="UPF0104 MEMBRANE PROTEIN MJ1595"/>
    <property type="match status" value="1"/>
</dbReference>
<evidence type="ECO:0000256" key="5">
    <source>
        <dbReference type="ARBA" id="ARBA00023136"/>
    </source>
</evidence>
<proteinExistence type="predicted"/>
<evidence type="ECO:0000256" key="4">
    <source>
        <dbReference type="ARBA" id="ARBA00022989"/>
    </source>
</evidence>
<evidence type="ECO:0000256" key="6">
    <source>
        <dbReference type="SAM" id="Phobius"/>
    </source>
</evidence>
<reference evidence="7 8" key="1">
    <citation type="submission" date="2020-08" db="EMBL/GenBank/DDBJ databases">
        <authorList>
            <person name="Seo M.-J."/>
        </authorList>
    </citation>
    <scope>NUCLEOTIDE SEQUENCE [LARGE SCALE GENOMIC DNA]</scope>
    <source>
        <strain evidence="7 8">KIGAM211</strain>
    </source>
</reference>
<feature type="transmembrane region" description="Helical" evidence="6">
    <location>
        <begin position="275"/>
        <end position="297"/>
    </location>
</feature>
<dbReference type="Proteomes" id="UP000523955">
    <property type="component" value="Unassembled WGS sequence"/>
</dbReference>